<feature type="compositionally biased region" description="Basic and acidic residues" evidence="1">
    <location>
        <begin position="14"/>
        <end position="31"/>
    </location>
</feature>
<proteinExistence type="predicted"/>
<evidence type="ECO:0000313" key="2">
    <source>
        <dbReference type="EMBL" id="CAB4908000.1"/>
    </source>
</evidence>
<protein>
    <submittedName>
        <fullName evidence="2">Unannotated protein</fullName>
    </submittedName>
</protein>
<dbReference type="EMBL" id="CAFBMO010000033">
    <property type="protein sequence ID" value="CAB4908000.1"/>
    <property type="molecule type" value="Genomic_DNA"/>
</dbReference>
<name>A0A6J7GUR2_9ZZZZ</name>
<reference evidence="2" key="1">
    <citation type="submission" date="2020-05" db="EMBL/GenBank/DDBJ databases">
        <authorList>
            <person name="Chiriac C."/>
            <person name="Salcher M."/>
            <person name="Ghai R."/>
            <person name="Kavagutti S V."/>
        </authorList>
    </citation>
    <scope>NUCLEOTIDE SEQUENCE</scope>
</reference>
<feature type="region of interest" description="Disordered" evidence="1">
    <location>
        <begin position="1"/>
        <end position="57"/>
    </location>
</feature>
<gene>
    <name evidence="2" type="ORF">UFOPK3576_00905</name>
</gene>
<dbReference type="AlphaFoldDB" id="A0A6J7GUR2"/>
<organism evidence="2">
    <name type="scientific">freshwater metagenome</name>
    <dbReference type="NCBI Taxonomy" id="449393"/>
    <lineage>
        <taxon>unclassified sequences</taxon>
        <taxon>metagenomes</taxon>
        <taxon>ecological metagenomes</taxon>
    </lineage>
</organism>
<sequence>MSALSIVGVVVRPPRTDPRDSVLPDRPKEDLNPVPAPTSSGPAGLLDATPAPSPKAS</sequence>
<evidence type="ECO:0000256" key="1">
    <source>
        <dbReference type="SAM" id="MobiDB-lite"/>
    </source>
</evidence>
<accession>A0A6J7GUR2</accession>